<dbReference type="PANTHER" id="PTHR43711">
    <property type="entry name" value="TWO-COMPONENT HISTIDINE KINASE"/>
    <property type="match status" value="1"/>
</dbReference>
<evidence type="ECO:0000256" key="7">
    <source>
        <dbReference type="ARBA" id="ARBA00022777"/>
    </source>
</evidence>
<dbReference type="Gene3D" id="3.30.450.20">
    <property type="entry name" value="PAS domain"/>
    <property type="match status" value="1"/>
</dbReference>
<organism evidence="13 14">
    <name type="scientific">Pseudoduganella rivuli</name>
    <dbReference type="NCBI Taxonomy" id="2666085"/>
    <lineage>
        <taxon>Bacteria</taxon>
        <taxon>Pseudomonadati</taxon>
        <taxon>Pseudomonadota</taxon>
        <taxon>Betaproteobacteria</taxon>
        <taxon>Burkholderiales</taxon>
        <taxon>Oxalobacteraceae</taxon>
        <taxon>Telluria group</taxon>
        <taxon>Pseudoduganella</taxon>
    </lineage>
</organism>
<comment type="caution">
    <text evidence="13">The sequence shown here is derived from an EMBL/GenBank/DDBJ whole genome shotgun (WGS) entry which is preliminary data.</text>
</comment>
<dbReference type="GO" id="GO:0005886">
    <property type="term" value="C:plasma membrane"/>
    <property type="evidence" value="ECO:0007669"/>
    <property type="project" value="UniProtKB-SubCell"/>
</dbReference>
<sequence>MAAMGDGGAVRWRAGRLLVRMLLWLAFIMVAGVVTLEAVSLQSYREGFYGLLVSDQNTLLEYIARDLDKNIGQLSAALSATALTVTPSAVADRASARRFLSANAGLRTLFDRSVSLQTPAGKLLESFPALPANEAVLPWPPDALQQLVRSGKPLISEPYLPSQSQRRVMVSMAAPVFAADRSLLAIHGGSVALADLGMLSSFCRTVIGKTGYLFLVTRDGRLIQHPDRSRLLERAFPYGSNAVFERALQGKDGAGVVTMPDGERYIASFKRVAATGWVVASILPEKEAFADFDKLVGQLLLVMSGVCAAVMVLVSFLTRHLLGRLASANLRLQRLRGQALRKLHRRSQFFQEASHDFKQRLHALQLLLQIGSAGDVAGMQSHLPKAATVINSLKAYVGDFLEFAQLESTGVRPATRTVALQDVFQQLDFMFEEMVRERSVALKIRFTPVVLMTDERLLLRMLENLLSNAVKFGRGKILLGVRRRGNGWCIEIWDNGPGIPAADKIRVFEAFDRSGTAACTDGVGLGLAIVKRLAAALGYRVELHSLPGRHSCFRIFIPG</sequence>
<evidence type="ECO:0000256" key="8">
    <source>
        <dbReference type="ARBA" id="ARBA00022989"/>
    </source>
</evidence>
<dbReference type="Proteomes" id="UP000446768">
    <property type="component" value="Unassembled WGS sequence"/>
</dbReference>
<comment type="subcellular location">
    <subcellularLocation>
        <location evidence="2">Cell membrane</location>
        <topology evidence="2">Multi-pass membrane protein</topology>
    </subcellularLocation>
</comment>
<dbReference type="Gene3D" id="3.30.565.10">
    <property type="entry name" value="Histidine kinase-like ATPase, C-terminal domain"/>
    <property type="match status" value="1"/>
</dbReference>
<keyword evidence="5" id="KW-0808">Transferase</keyword>
<evidence type="ECO:0000256" key="10">
    <source>
        <dbReference type="ARBA" id="ARBA00023136"/>
    </source>
</evidence>
<evidence type="ECO:0000256" key="4">
    <source>
        <dbReference type="ARBA" id="ARBA00022475"/>
    </source>
</evidence>
<feature type="transmembrane region" description="Helical" evidence="11">
    <location>
        <begin position="295"/>
        <end position="317"/>
    </location>
</feature>
<dbReference type="SMART" id="SM00387">
    <property type="entry name" value="HATPase_c"/>
    <property type="match status" value="1"/>
</dbReference>
<feature type="domain" description="Histidine kinase" evidence="12">
    <location>
        <begin position="352"/>
        <end position="559"/>
    </location>
</feature>
<dbReference type="Gene3D" id="1.10.287.130">
    <property type="match status" value="1"/>
</dbReference>
<proteinExistence type="predicted"/>
<comment type="catalytic activity">
    <reaction evidence="1">
        <text>ATP + protein L-histidine = ADP + protein N-phospho-L-histidine.</text>
        <dbReference type="EC" id="2.7.13.3"/>
    </reaction>
</comment>
<dbReference type="GO" id="GO:0000155">
    <property type="term" value="F:phosphorelay sensor kinase activity"/>
    <property type="evidence" value="ECO:0007669"/>
    <property type="project" value="InterPro"/>
</dbReference>
<dbReference type="SUPFAM" id="SSF55874">
    <property type="entry name" value="ATPase domain of HSP90 chaperone/DNA topoisomerase II/histidine kinase"/>
    <property type="match status" value="1"/>
</dbReference>
<dbReference type="CDD" id="cd18774">
    <property type="entry name" value="PDC2_HK_sensor"/>
    <property type="match status" value="1"/>
</dbReference>
<dbReference type="EC" id="2.7.13.3" evidence="3"/>
<dbReference type="SUPFAM" id="SSF47384">
    <property type="entry name" value="Homodimeric domain of signal transducing histidine kinase"/>
    <property type="match status" value="1"/>
</dbReference>
<dbReference type="Pfam" id="PF02518">
    <property type="entry name" value="HATPase_c"/>
    <property type="match status" value="1"/>
</dbReference>
<reference evidence="13 14" key="1">
    <citation type="submission" date="2019-11" db="EMBL/GenBank/DDBJ databases">
        <title>Novel species isolated from a subtropical stream in China.</title>
        <authorList>
            <person name="Lu H."/>
        </authorList>
    </citation>
    <scope>NUCLEOTIDE SEQUENCE [LARGE SCALE GENOMIC DNA]</scope>
    <source>
        <strain evidence="13 14">FT92W</strain>
    </source>
</reference>
<evidence type="ECO:0000256" key="2">
    <source>
        <dbReference type="ARBA" id="ARBA00004651"/>
    </source>
</evidence>
<dbReference type="InterPro" id="IPR036890">
    <property type="entry name" value="HATPase_C_sf"/>
</dbReference>
<dbReference type="AlphaFoldDB" id="A0A7X2LVN5"/>
<evidence type="ECO:0000256" key="6">
    <source>
        <dbReference type="ARBA" id="ARBA00022692"/>
    </source>
</evidence>
<dbReference type="RefSeq" id="WP_154377360.1">
    <property type="nucleotide sequence ID" value="NZ_WKJJ01000013.1"/>
</dbReference>
<evidence type="ECO:0000256" key="3">
    <source>
        <dbReference type="ARBA" id="ARBA00012438"/>
    </source>
</evidence>
<dbReference type="CDD" id="cd18773">
    <property type="entry name" value="PDC1_HK_sensor"/>
    <property type="match status" value="1"/>
</dbReference>
<evidence type="ECO:0000256" key="9">
    <source>
        <dbReference type="ARBA" id="ARBA00023012"/>
    </source>
</evidence>
<evidence type="ECO:0000313" key="14">
    <source>
        <dbReference type="Proteomes" id="UP000446768"/>
    </source>
</evidence>
<accession>A0A7X2LVN5</accession>
<keyword evidence="4" id="KW-1003">Cell membrane</keyword>
<evidence type="ECO:0000256" key="11">
    <source>
        <dbReference type="SAM" id="Phobius"/>
    </source>
</evidence>
<dbReference type="PRINTS" id="PR00344">
    <property type="entry name" value="BCTRLSENSOR"/>
</dbReference>
<feature type="transmembrane region" description="Helical" evidence="11">
    <location>
        <begin position="21"/>
        <end position="41"/>
    </location>
</feature>
<keyword evidence="7" id="KW-0418">Kinase</keyword>
<protein>
    <recommendedName>
        <fullName evidence="3">histidine kinase</fullName>
        <ecNumber evidence="3">2.7.13.3</ecNumber>
    </recommendedName>
</protein>
<name>A0A7X2LVN5_9BURK</name>
<evidence type="ECO:0000256" key="5">
    <source>
        <dbReference type="ARBA" id="ARBA00022679"/>
    </source>
</evidence>
<dbReference type="InterPro" id="IPR050736">
    <property type="entry name" value="Sensor_HK_Regulatory"/>
</dbReference>
<dbReference type="EMBL" id="WKJJ01000013">
    <property type="protein sequence ID" value="MRV74099.1"/>
    <property type="molecule type" value="Genomic_DNA"/>
</dbReference>
<dbReference type="CDD" id="cd00075">
    <property type="entry name" value="HATPase"/>
    <property type="match status" value="1"/>
</dbReference>
<keyword evidence="10 11" id="KW-0472">Membrane</keyword>
<dbReference type="Pfam" id="PF02743">
    <property type="entry name" value="dCache_1"/>
    <property type="match status" value="1"/>
</dbReference>
<dbReference type="InterPro" id="IPR005467">
    <property type="entry name" value="His_kinase_dom"/>
</dbReference>
<dbReference type="InterPro" id="IPR003594">
    <property type="entry name" value="HATPase_dom"/>
</dbReference>
<keyword evidence="8 11" id="KW-1133">Transmembrane helix</keyword>
<keyword evidence="9" id="KW-0902">Two-component regulatory system</keyword>
<dbReference type="InterPro" id="IPR033479">
    <property type="entry name" value="dCache_1"/>
</dbReference>
<dbReference type="PANTHER" id="PTHR43711:SF28">
    <property type="entry name" value="SENSOR HISTIDINE KINASE YXDK"/>
    <property type="match status" value="1"/>
</dbReference>
<evidence type="ECO:0000313" key="13">
    <source>
        <dbReference type="EMBL" id="MRV74099.1"/>
    </source>
</evidence>
<dbReference type="InterPro" id="IPR004358">
    <property type="entry name" value="Sig_transdc_His_kin-like_C"/>
</dbReference>
<keyword evidence="6 11" id="KW-0812">Transmembrane</keyword>
<gene>
    <name evidence="13" type="ORF">GJ700_20530</name>
</gene>
<dbReference type="InterPro" id="IPR036097">
    <property type="entry name" value="HisK_dim/P_sf"/>
</dbReference>
<evidence type="ECO:0000256" key="1">
    <source>
        <dbReference type="ARBA" id="ARBA00000085"/>
    </source>
</evidence>
<keyword evidence="14" id="KW-1185">Reference proteome</keyword>
<dbReference type="PROSITE" id="PS50109">
    <property type="entry name" value="HIS_KIN"/>
    <property type="match status" value="1"/>
</dbReference>
<evidence type="ECO:0000259" key="12">
    <source>
        <dbReference type="PROSITE" id="PS50109"/>
    </source>
</evidence>